<feature type="compositionally biased region" description="Basic and acidic residues" evidence="8">
    <location>
        <begin position="87"/>
        <end position="110"/>
    </location>
</feature>
<accession>A0A2G5I3S1</accession>
<evidence type="ECO:0000256" key="5">
    <source>
        <dbReference type="ARBA" id="ARBA00022833"/>
    </source>
</evidence>
<organism evidence="11 13">
    <name type="scientific">Cercospora beticola</name>
    <name type="common">Sugarbeet leaf spot fungus</name>
    <dbReference type="NCBI Taxonomy" id="122368"/>
    <lineage>
        <taxon>Eukaryota</taxon>
        <taxon>Fungi</taxon>
        <taxon>Dikarya</taxon>
        <taxon>Ascomycota</taxon>
        <taxon>Pezizomycotina</taxon>
        <taxon>Dothideomycetes</taxon>
        <taxon>Dothideomycetidae</taxon>
        <taxon>Mycosphaerellales</taxon>
        <taxon>Mycosphaerellaceae</taxon>
        <taxon>Cercospora</taxon>
    </lineage>
</organism>
<keyword evidence="5 7" id="KW-0862">Zinc</keyword>
<dbReference type="EMBL" id="LKMD01000101">
    <property type="protein sequence ID" value="PIA99133.1"/>
    <property type="molecule type" value="Genomic_DNA"/>
</dbReference>
<evidence type="ECO:0000259" key="9">
    <source>
        <dbReference type="PROSITE" id="PS50013"/>
    </source>
</evidence>
<dbReference type="SMART" id="SM00298">
    <property type="entry name" value="CHROMO"/>
    <property type="match status" value="1"/>
</dbReference>
<keyword evidence="6" id="KW-0539">Nucleus</keyword>
<dbReference type="SUPFAM" id="SSF54160">
    <property type="entry name" value="Chromo domain-like"/>
    <property type="match status" value="1"/>
</dbReference>
<proteinExistence type="predicted"/>
<feature type="compositionally biased region" description="Acidic residues" evidence="8">
    <location>
        <begin position="131"/>
        <end position="156"/>
    </location>
</feature>
<dbReference type="InterPro" id="IPR000953">
    <property type="entry name" value="Chromo/chromo_shadow_dom"/>
</dbReference>
<dbReference type="Pfam" id="PF00385">
    <property type="entry name" value="Chromo"/>
    <property type="match status" value="1"/>
</dbReference>
<dbReference type="AlphaFoldDB" id="A0A2G5I3S1"/>
<dbReference type="PROSITE" id="PS50013">
    <property type="entry name" value="CHROMO_2"/>
    <property type="match status" value="1"/>
</dbReference>
<feature type="domain" description="C3H1-type" evidence="10">
    <location>
        <begin position="477"/>
        <end position="505"/>
    </location>
</feature>
<evidence type="ECO:0000313" key="14">
    <source>
        <dbReference type="Proteomes" id="UP001302367"/>
    </source>
</evidence>
<reference evidence="11 13" key="1">
    <citation type="submission" date="2015-10" db="EMBL/GenBank/DDBJ databases">
        <title>The cercosporin biosynthetic gene cluster was horizontally transferred to several fungal lineages and shown to be expanded in Cercospora beticola based on microsynteny with recipient genomes.</title>
        <authorList>
            <person name="De Jonge R."/>
            <person name="Ebert M.K."/>
            <person name="Suttle J.C."/>
            <person name="Jurick Ii W.M."/>
            <person name="Secor G.A."/>
            <person name="Thomma B.P."/>
            <person name="Van De Peer Y."/>
            <person name="Bolton M.D."/>
        </authorList>
    </citation>
    <scope>NUCLEOTIDE SEQUENCE [LARGE SCALE GENOMIC DNA]</scope>
    <source>
        <strain evidence="11 13">09-40</strain>
    </source>
</reference>
<dbReference type="Gene3D" id="2.40.50.40">
    <property type="match status" value="1"/>
</dbReference>
<comment type="subcellular location">
    <subcellularLocation>
        <location evidence="1">Nucleus</location>
    </subcellularLocation>
</comment>
<dbReference type="PROSITE" id="PS00598">
    <property type="entry name" value="CHROMO_1"/>
    <property type="match status" value="1"/>
</dbReference>
<feature type="zinc finger region" description="C3H1-type" evidence="7">
    <location>
        <begin position="477"/>
        <end position="505"/>
    </location>
</feature>
<dbReference type="GO" id="GO:0008270">
    <property type="term" value="F:zinc ion binding"/>
    <property type="evidence" value="ECO:0007669"/>
    <property type="project" value="UniProtKB-KW"/>
</dbReference>
<dbReference type="Gene3D" id="4.10.1000.10">
    <property type="entry name" value="Zinc finger, CCCH-type"/>
    <property type="match status" value="1"/>
</dbReference>
<feature type="zinc finger region" description="C3H1-type" evidence="7">
    <location>
        <begin position="610"/>
        <end position="638"/>
    </location>
</feature>
<dbReference type="InterPro" id="IPR023780">
    <property type="entry name" value="Chromo_domain"/>
</dbReference>
<evidence type="ECO:0000256" key="8">
    <source>
        <dbReference type="SAM" id="MobiDB-lite"/>
    </source>
</evidence>
<dbReference type="GO" id="GO:0006338">
    <property type="term" value="P:chromatin remodeling"/>
    <property type="evidence" value="ECO:0007669"/>
    <property type="project" value="UniProtKB-ARBA"/>
</dbReference>
<dbReference type="Proteomes" id="UP000230605">
    <property type="component" value="Chromosome 3"/>
</dbReference>
<dbReference type="EMBL" id="CP134186">
    <property type="protein sequence ID" value="WPB00575.1"/>
    <property type="molecule type" value="Genomic_DNA"/>
</dbReference>
<dbReference type="SUPFAM" id="SSF90229">
    <property type="entry name" value="CCCH zinc finger"/>
    <property type="match status" value="1"/>
</dbReference>
<evidence type="ECO:0008006" key="15">
    <source>
        <dbReference type="Google" id="ProtNLM"/>
    </source>
</evidence>
<feature type="region of interest" description="Disordered" evidence="8">
    <location>
        <begin position="1"/>
        <end position="30"/>
    </location>
</feature>
<feature type="region of interest" description="Disordered" evidence="8">
    <location>
        <begin position="87"/>
        <end position="341"/>
    </location>
</feature>
<gene>
    <name evidence="11" type="ORF">CB0940_03400</name>
    <name evidence="12" type="ORF">RHO25_005195</name>
</gene>
<feature type="domain" description="C3H1-type" evidence="10">
    <location>
        <begin position="530"/>
        <end position="558"/>
    </location>
</feature>
<dbReference type="InterPro" id="IPR000571">
    <property type="entry name" value="Znf_CCCH"/>
</dbReference>
<evidence type="ECO:0000259" key="10">
    <source>
        <dbReference type="PROSITE" id="PS50103"/>
    </source>
</evidence>
<dbReference type="InterPro" id="IPR016197">
    <property type="entry name" value="Chromo-like_dom_sf"/>
</dbReference>
<evidence type="ECO:0000313" key="12">
    <source>
        <dbReference type="EMBL" id="WPB00575.1"/>
    </source>
</evidence>
<dbReference type="GO" id="GO:0005634">
    <property type="term" value="C:nucleus"/>
    <property type="evidence" value="ECO:0007669"/>
    <property type="project" value="UniProtKB-SubCell"/>
</dbReference>
<feature type="region of interest" description="Disordered" evidence="8">
    <location>
        <begin position="424"/>
        <end position="455"/>
    </location>
</feature>
<feature type="domain" description="Chromo" evidence="9">
    <location>
        <begin position="31"/>
        <end position="89"/>
    </location>
</feature>
<feature type="compositionally biased region" description="Basic and acidic residues" evidence="8">
    <location>
        <begin position="232"/>
        <end position="241"/>
    </location>
</feature>
<feature type="domain" description="C3H1-type" evidence="10">
    <location>
        <begin position="610"/>
        <end position="638"/>
    </location>
</feature>
<evidence type="ECO:0000256" key="4">
    <source>
        <dbReference type="ARBA" id="ARBA00022771"/>
    </source>
</evidence>
<protein>
    <recommendedName>
        <fullName evidence="15">Chromo domain-containing protein</fullName>
    </recommendedName>
</protein>
<evidence type="ECO:0000256" key="7">
    <source>
        <dbReference type="PROSITE-ProRule" id="PRU00723"/>
    </source>
</evidence>
<evidence type="ECO:0000256" key="3">
    <source>
        <dbReference type="ARBA" id="ARBA00022723"/>
    </source>
</evidence>
<evidence type="ECO:0000256" key="1">
    <source>
        <dbReference type="ARBA" id="ARBA00004123"/>
    </source>
</evidence>
<evidence type="ECO:0000313" key="13">
    <source>
        <dbReference type="Proteomes" id="UP000230605"/>
    </source>
</evidence>
<comment type="subunit">
    <text evidence="2">Component of the NuA4 histone acetyltransferase complex.</text>
</comment>
<dbReference type="InterPro" id="IPR036855">
    <property type="entry name" value="Znf_CCCH_sf"/>
</dbReference>
<keyword evidence="3 7" id="KW-0479">Metal-binding</keyword>
<dbReference type="SMART" id="SM00356">
    <property type="entry name" value="ZnF_C3H1"/>
    <property type="match status" value="3"/>
</dbReference>
<evidence type="ECO:0000313" key="11">
    <source>
        <dbReference type="EMBL" id="PIA99133.1"/>
    </source>
</evidence>
<feature type="zinc finger region" description="C3H1-type" evidence="7">
    <location>
        <begin position="530"/>
        <end position="558"/>
    </location>
</feature>
<keyword evidence="4 7" id="KW-0863">Zinc-finger</keyword>
<dbReference type="OrthoDB" id="1918685at2759"/>
<feature type="compositionally biased region" description="Pro residues" evidence="8">
    <location>
        <begin position="276"/>
        <end position="286"/>
    </location>
</feature>
<name>A0A2G5I3S1_CERBT</name>
<feature type="compositionally biased region" description="Basic residues" evidence="8">
    <location>
        <begin position="111"/>
        <end position="122"/>
    </location>
</feature>
<dbReference type="PROSITE" id="PS50103">
    <property type="entry name" value="ZF_C3H1"/>
    <property type="match status" value="3"/>
</dbReference>
<dbReference type="InterPro" id="IPR023779">
    <property type="entry name" value="Chromodomain_CS"/>
</dbReference>
<sequence>MAHGNLFVDESSDEDSIRTDYTTDDDPEKEYDIERVLDYDETLEKYLIKWTGYPIYEATWEPRDGLPEEDSEIWTDWRQFLKDVKQGKKQPFDRADWNRRWQAHRAEKNQRRARRNAKRRKKGLETRPDTLEEEEEQALLNEASDDEFEEEESEEEPLAKRATTVRAAPQQVSPRKGVAQKLKRARSKQNDDGVSSEESSSSSSESSRDSLIDELITSRSRRQPPLKKLRSPQKETERERSQPQPAVAKSPKRQRPASDTTRRTVPITNERKEPPKQLPRPAPAPVLPAQDGVARKSAPATANQGATTARAKKSRNVMANWDANKQKRRRVPAPSELSHDGAQPRFQHLRMQHAVQKFSSRSEAAPDINALDIIDPKTGKVIKASNSSTDRIVARTASMGGGQVPPAQSSIHPVAESRSIGSAYARRTPPPAARESSLPDATTGHTRPTVTGSIGTAGVATNVTKIPAIVAEDGRDRPDRVTCRFWSEGNCYYSADECFNLHFYPPGDATKISGEEAARLRLPPKNQPYRFHELFCHFWRSHGKCNQNAHCKYAHYDTGFDAPPPKVTVEDARASQEAYLARLAEIAQKNEPMSRDPEKVRVLSDMSYIPLSKLTCHFWRTQGACLKGDTCKFAHWDTGFDALPPGTIRKVSKSATFPAPSASGPNLELLAEHRKLAGIQDTNAGTVGVREAVQASAPQVPALSTVSQISPDIVMSPTHLVGSPAHPTPNEAIRPFESWNSPWHTNGAAAAAVTLNASFKLYHAGDERPHRVRAKFEMIGDRSFIRMFGSDPIIRAGHAVLSGDVQAVLWDSIRQSNEIAAGFLHLDVAEEDEMAGLSEVCKLNDCGIVATVVGYSSTILIYPSDAEPWKFLDGPDMPLSSASLKFYAFDGVPALQRKLQSTDAPAPVDMQPLHSILGRDFAHLDVEKLFVKSPDAVFLMIPSTHSAISEVYRQIFTGMKCKVYHSDTAGAWDYFRRKYRTGVLLVHTDVPLWQVPGLAEWSSQATAVFTVGVDEAAAILEDRKATFGCTRILALGNAVFLTDDLLVYHPERATEIIQNFLDANSFKPEGAEANKILARPGLKQFLLKKFIDCEKPDERWIRLYGAVCDLCPPDMEDGVESPNPLPNANLVSVDPELLPDYEGLWETDEAAATDFMINWFAGWALLNTSRFRRFVVCYLPKAASSNEDPKAVAQDIESRGWTEKYQHISVLTPGQVAKKIIRPNKHKEHVRTWTK</sequence>
<feature type="compositionally biased region" description="Basic residues" evidence="8">
    <location>
        <begin position="219"/>
        <end position="231"/>
    </location>
</feature>
<feature type="compositionally biased region" description="Polar residues" evidence="8">
    <location>
        <begin position="439"/>
        <end position="455"/>
    </location>
</feature>
<reference evidence="12 14" key="2">
    <citation type="submission" date="2023-09" db="EMBL/GenBank/DDBJ databases">
        <title>Complete-Gapless Cercospora beticola genome.</title>
        <authorList>
            <person name="Wyatt N.A."/>
            <person name="Spanner R.E."/>
            <person name="Bolton M.D."/>
        </authorList>
    </citation>
    <scope>NUCLEOTIDE SEQUENCE [LARGE SCALE GENOMIC DNA]</scope>
    <source>
        <strain evidence="12">Cb09-40</strain>
    </source>
</reference>
<evidence type="ECO:0000256" key="6">
    <source>
        <dbReference type="ARBA" id="ARBA00023242"/>
    </source>
</evidence>
<keyword evidence="14" id="KW-1185">Reference proteome</keyword>
<dbReference type="Proteomes" id="UP001302367">
    <property type="component" value="Chromosome 3"/>
</dbReference>
<evidence type="ECO:0000256" key="2">
    <source>
        <dbReference type="ARBA" id="ARBA00011353"/>
    </source>
</evidence>
<feature type="compositionally biased region" description="Low complexity" evidence="8">
    <location>
        <begin position="196"/>
        <end position="205"/>
    </location>
</feature>